<feature type="transmembrane region" description="Helical" evidence="2">
    <location>
        <begin position="140"/>
        <end position="165"/>
    </location>
</feature>
<dbReference type="RefSeq" id="XP_064730733.1">
    <property type="nucleotide sequence ID" value="XM_064873629.1"/>
</dbReference>
<evidence type="ECO:0000256" key="2">
    <source>
        <dbReference type="SAM" id="Phobius"/>
    </source>
</evidence>
<dbReference type="Gene3D" id="3.40.50.1820">
    <property type="entry name" value="alpha/beta hydrolase"/>
    <property type="match status" value="1"/>
</dbReference>
<proteinExistence type="predicted"/>
<dbReference type="InterPro" id="IPR005645">
    <property type="entry name" value="FSH-like_dom"/>
</dbReference>
<keyword evidence="2" id="KW-1133">Transmembrane helix</keyword>
<organism evidence="4 5">
    <name type="scientific">Knufia obscura</name>
    <dbReference type="NCBI Taxonomy" id="1635080"/>
    <lineage>
        <taxon>Eukaryota</taxon>
        <taxon>Fungi</taxon>
        <taxon>Dikarya</taxon>
        <taxon>Ascomycota</taxon>
        <taxon>Pezizomycotina</taxon>
        <taxon>Eurotiomycetes</taxon>
        <taxon>Chaetothyriomycetidae</taxon>
        <taxon>Chaetothyriales</taxon>
        <taxon>Trichomeriaceae</taxon>
        <taxon>Knufia</taxon>
    </lineage>
</organism>
<dbReference type="InterPro" id="IPR050593">
    <property type="entry name" value="LovG"/>
</dbReference>
<gene>
    <name evidence="4" type="ORF">PMZ80_005208</name>
</gene>
<dbReference type="GeneID" id="89998657"/>
<name>A0ABR0RQ21_9EURO</name>
<dbReference type="InterPro" id="IPR029058">
    <property type="entry name" value="AB_hydrolase_fold"/>
</dbReference>
<keyword evidence="5" id="KW-1185">Reference proteome</keyword>
<evidence type="ECO:0000313" key="5">
    <source>
        <dbReference type="Proteomes" id="UP001334248"/>
    </source>
</evidence>
<feature type="domain" description="Serine hydrolase" evidence="3">
    <location>
        <begin position="341"/>
        <end position="604"/>
    </location>
</feature>
<keyword evidence="2" id="KW-0812">Transmembrane</keyword>
<dbReference type="EMBL" id="JAVHJV010000005">
    <property type="protein sequence ID" value="KAK5942643.1"/>
    <property type="molecule type" value="Genomic_DNA"/>
</dbReference>
<dbReference type="PANTHER" id="PTHR48070:SF4">
    <property type="entry name" value="ESTERASE ALNB"/>
    <property type="match status" value="1"/>
</dbReference>
<feature type="transmembrane region" description="Helical" evidence="2">
    <location>
        <begin position="185"/>
        <end position="207"/>
    </location>
</feature>
<evidence type="ECO:0000256" key="1">
    <source>
        <dbReference type="ARBA" id="ARBA00022801"/>
    </source>
</evidence>
<evidence type="ECO:0000313" key="4">
    <source>
        <dbReference type="EMBL" id="KAK5942643.1"/>
    </source>
</evidence>
<comment type="caution">
    <text evidence="4">The sequence shown here is derived from an EMBL/GenBank/DDBJ whole genome shotgun (WGS) entry which is preliminary data.</text>
</comment>
<reference evidence="4 5" key="1">
    <citation type="journal article" date="2023" name="Res Sq">
        <title>Genomic and morphological characterization of Knufia obscura isolated from the Mars 2020 spacecraft assembly facility.</title>
        <authorList>
            <person name="Chander A.M."/>
            <person name="Teixeira M.M."/>
            <person name="Singh N.K."/>
            <person name="Williams M.P."/>
            <person name="Parker C.W."/>
            <person name="Leo P."/>
            <person name="Stajich J.E."/>
            <person name="Torok T."/>
            <person name="Tighe S."/>
            <person name="Mason C.E."/>
            <person name="Venkateswaran K."/>
        </authorList>
    </citation>
    <scope>NUCLEOTIDE SEQUENCE [LARGE SCALE GENOMIC DNA]</scope>
    <source>
        <strain evidence="4 5">CCFEE 5817</strain>
    </source>
</reference>
<sequence>MSSTTAPGFAARLQSSITLLRNTMSRQLDVSLPLSLFPTMSVVFFILLWVVMFRNGSVDAMNLSIDNRELSPGQPLQVQYTGIPPVDNFLVTLVAFTYPVTSAEDKPSMLLMVDIVSTLQTALLWAHLDNNRVGRRTKWLAYPALLFLAVNAMGAAVILPIYFYLSLKNQPIETESWISLWNAKPLTLSLVIGSLVPGLAEITAVVLPRSGLVHQHVIAFMQMSPLVMSAVQYIVSGLYPIRNIDVRTRKSAYIPSVQQALLVAGAFSAISHAIVLGNILLGNQSIRSIYMPDSTAVRLAHEGQKLLEGSRLFLQYDYIGIFLSIVLWCNHLITNSIVDVEMKILCLHGYGTNIAVLENQLSTIASNVDDINFEYVNGQIESPKARGLGAFTTGPFWCYYDSFAPSKVREAHEMITEIIEDEGPFDGILGFSQGASLAVAYLLQHEIDHPGQPAPFKFALIFSSVISFTPDDSYCMDVLHGLNDEEIEKLAAFPNVDLSILPPDAKTLFGTMAKALNAGTEGGFLHAHPDPDVFRRRDSSMIPRILHPALIRERIRIPTVHVVGKMDDPLMLEQSELMFQLCDAKFSKWLEHSAGHDVPRTPEDAKAVCKALAWAADEGESQSLLCRL</sequence>
<feature type="transmembrane region" description="Helical" evidence="2">
    <location>
        <begin position="30"/>
        <end position="52"/>
    </location>
</feature>
<accession>A0ABR0RQ21</accession>
<keyword evidence="2" id="KW-0472">Membrane</keyword>
<evidence type="ECO:0000259" key="3">
    <source>
        <dbReference type="Pfam" id="PF03959"/>
    </source>
</evidence>
<feature type="transmembrane region" description="Helical" evidence="2">
    <location>
        <begin position="219"/>
        <end position="241"/>
    </location>
</feature>
<feature type="transmembrane region" description="Helical" evidence="2">
    <location>
        <begin position="261"/>
        <end position="281"/>
    </location>
</feature>
<keyword evidence="1" id="KW-0378">Hydrolase</keyword>
<dbReference type="Proteomes" id="UP001334248">
    <property type="component" value="Unassembled WGS sequence"/>
</dbReference>
<dbReference type="Pfam" id="PF03959">
    <property type="entry name" value="FSH1"/>
    <property type="match status" value="1"/>
</dbReference>
<dbReference type="PANTHER" id="PTHR48070">
    <property type="entry name" value="ESTERASE OVCA2"/>
    <property type="match status" value="1"/>
</dbReference>
<dbReference type="SUPFAM" id="SSF53474">
    <property type="entry name" value="alpha/beta-Hydrolases"/>
    <property type="match status" value="1"/>
</dbReference>
<protein>
    <recommendedName>
        <fullName evidence="3">Serine hydrolase domain-containing protein</fullName>
    </recommendedName>
</protein>